<dbReference type="PRINTS" id="PR01043">
    <property type="entry name" value="TRNASYNTHGLY"/>
</dbReference>
<dbReference type="NCBIfam" id="TIGR00389">
    <property type="entry name" value="glyS_dimeric"/>
    <property type="match status" value="1"/>
</dbReference>
<dbReference type="FunFam" id="3.30.720.200:FF:000001">
    <property type="entry name" value="Glycine--tRNA ligase 2"/>
    <property type="match status" value="1"/>
</dbReference>
<dbReference type="CDD" id="cd00858">
    <property type="entry name" value="GlyRS_anticodon"/>
    <property type="match status" value="1"/>
</dbReference>
<keyword evidence="7" id="KW-0067">ATP-binding</keyword>
<evidence type="ECO:0000256" key="9">
    <source>
        <dbReference type="ARBA" id="ARBA00023146"/>
    </source>
</evidence>
<dbReference type="InterPro" id="IPR033731">
    <property type="entry name" value="GlyRS-like_core"/>
</dbReference>
<feature type="compositionally biased region" description="Polar residues" evidence="12">
    <location>
        <begin position="1216"/>
        <end position="1228"/>
    </location>
</feature>
<dbReference type="Pfam" id="PF00587">
    <property type="entry name" value="tRNA-synt_2b"/>
    <property type="match status" value="1"/>
</dbReference>
<feature type="compositionally biased region" description="Basic and acidic residues" evidence="12">
    <location>
        <begin position="701"/>
        <end position="724"/>
    </location>
</feature>
<dbReference type="SUPFAM" id="SSF55681">
    <property type="entry name" value="Class II aaRS and biotin synthetases"/>
    <property type="match status" value="1"/>
</dbReference>
<keyword evidence="9" id="KW-0030">Aminoacyl-tRNA synthetase</keyword>
<dbReference type="EMBL" id="JZBS01001666">
    <property type="protein sequence ID" value="KKK21792.1"/>
    <property type="molecule type" value="Genomic_DNA"/>
</dbReference>
<evidence type="ECO:0000256" key="10">
    <source>
        <dbReference type="ARBA" id="ARBA00030057"/>
    </source>
</evidence>
<evidence type="ECO:0000313" key="15">
    <source>
        <dbReference type="Proteomes" id="UP000034291"/>
    </source>
</evidence>
<dbReference type="FunFam" id="3.30.40.230:FF:000002">
    <property type="entry name" value="Glycyl-tRNA synthetase 1"/>
    <property type="match status" value="1"/>
</dbReference>
<keyword evidence="15" id="KW-1185">Reference proteome</keyword>
<dbReference type="FunFam" id="2.130.10.10:FF:001559">
    <property type="entry name" value="Uncharacterized protein"/>
    <property type="match status" value="1"/>
</dbReference>
<dbReference type="Gene3D" id="3.30.40.230">
    <property type="match status" value="1"/>
</dbReference>
<dbReference type="GO" id="GO:0004820">
    <property type="term" value="F:glycine-tRNA ligase activity"/>
    <property type="evidence" value="ECO:0007669"/>
    <property type="project" value="UniProtKB-EC"/>
</dbReference>
<dbReference type="GO" id="GO:0005739">
    <property type="term" value="C:mitochondrion"/>
    <property type="evidence" value="ECO:0007669"/>
    <property type="project" value="TreeGrafter"/>
</dbReference>
<dbReference type="InterPro" id="IPR045864">
    <property type="entry name" value="aa-tRNA-synth_II/BPL/LPL"/>
</dbReference>
<dbReference type="GO" id="GO:0070150">
    <property type="term" value="P:mitochondrial glycyl-tRNA aminoacylation"/>
    <property type="evidence" value="ECO:0007669"/>
    <property type="project" value="TreeGrafter"/>
</dbReference>
<dbReference type="GO" id="GO:0005524">
    <property type="term" value="F:ATP binding"/>
    <property type="evidence" value="ECO:0007669"/>
    <property type="project" value="UniProtKB-KW"/>
</dbReference>
<dbReference type="Gene3D" id="2.130.10.10">
    <property type="entry name" value="YVTN repeat-like/Quinoprotein amine dehydrogenase"/>
    <property type="match status" value="1"/>
</dbReference>
<proteinExistence type="inferred from homology"/>
<dbReference type="FunFam" id="3.40.50.800:FF:000004">
    <property type="entry name" value="Glycine--tRNA ligase 2"/>
    <property type="match status" value="1"/>
</dbReference>
<name>A0A0F8XDY9_9EURO</name>
<dbReference type="InterPro" id="IPR006195">
    <property type="entry name" value="aa-tRNA-synth_II"/>
</dbReference>
<dbReference type="EC" id="6.1.1.14" evidence="3"/>
<dbReference type="InterPro" id="IPR036621">
    <property type="entry name" value="Anticodon-bd_dom_sf"/>
</dbReference>
<dbReference type="InterPro" id="IPR002314">
    <property type="entry name" value="aa-tRNA-synt_IIb"/>
</dbReference>
<feature type="region of interest" description="Disordered" evidence="12">
    <location>
        <begin position="1190"/>
        <end position="1245"/>
    </location>
</feature>
<keyword evidence="5" id="KW-0436">Ligase</keyword>
<dbReference type="STRING" id="308745.A0A0F8XDY9"/>
<dbReference type="InterPro" id="IPR027031">
    <property type="entry name" value="Gly-tRNA_synthase/POLG2"/>
</dbReference>
<dbReference type="PANTHER" id="PTHR10745">
    <property type="entry name" value="GLYCYL-TRNA SYNTHETASE/DNA POLYMERASE SUBUNIT GAMMA-2"/>
    <property type="match status" value="1"/>
</dbReference>
<evidence type="ECO:0000256" key="12">
    <source>
        <dbReference type="SAM" id="MobiDB-lite"/>
    </source>
</evidence>
<dbReference type="Proteomes" id="UP000034291">
    <property type="component" value="Unassembled WGS sequence"/>
</dbReference>
<evidence type="ECO:0000259" key="13">
    <source>
        <dbReference type="PROSITE" id="PS50862"/>
    </source>
</evidence>
<protein>
    <recommendedName>
        <fullName evidence="3">glycine--tRNA ligase</fullName>
        <ecNumber evidence="3">6.1.1.14</ecNumber>
    </recommendedName>
    <alternativeName>
        <fullName evidence="10">Diadenosine tetraphosphate synthetase</fullName>
    </alternativeName>
</protein>
<keyword evidence="8" id="KW-0648">Protein biosynthesis</keyword>
<sequence length="1275" mass="141952">MATLNTKAGQVVDRTVLDSMLRRRLFYTPAFEIYGGVSGLYDYGPPGCAVLNHIVDLWRKHFVLEEDMLEVDCTMLTPHEILKTSGHVDKFADWMCKDPKTGEIFRADHLVEEVLEARLKGDKEARGQKVVIDEEKEAKKKKKAKSQAIKLDDALVKEYEEVLAQIDNFDGPALEQLIAKYDIRNPTTDGNLLPPVAFNLMFQTSIGPSSNMPGYLRPETAQGQFLNFQKLLDFNQQAMPFASASIGKSFRNEISPRAGLLRVREFLMAEIEHFVDPEGGKKHARFEEVKDTEMTLLNRDIQLSGSTKTEVMTIGKAVEIGLVNNETLGYFLARIQMFLLKLGIDPSKLRFRQHMANEMAHYAADCWDAELHTSYGWIECNKTGAPLVVRETRAEPLKVEEWQIDLDKKKFGPRFKKDGKTVEAAIEALSQELREKLALDLEQSGKIEVEVEGVAFGKVELDKELIKIEKRTRVENVREYTPNVIEPSFGIGRILYSMIEHVYWYREGDEARGVLSFPPLIAPTKVLLVPLSSNPVFRPLTQRLMSSLRRMGISNRVDDTSASIGKRYARNDELGTPFGVTVDFQSVKDETFTLRDRDSTKQVRASEAEILQALKSLVEGEETWEDIRKRLPEFTGQEALLNAFKRHELSELVDIELSRDEDSVTSLATAHANDNSIVALAGINSSLAEQKKNNNQHLRSFRIDYPPRRTQPSKEAEESTEKRSSHAKPGRTTALSRTSLFRSKAGGGANQSTDTYQRILRLSPWKDDESPRVAAIATGLAPSGEIVFFSAYSPTPGESDVIGRIRLNGDEEAEDIDIIAQDDEEGKFAVAYTNGTEVFTCRISSETRSNAAPDVTCVYTPTTTKGTTTPTSKGSRPKFRALRFLSPTTLLLLQNAPDRKGCELVLLDLRPATSSSSTTSSAQVVHRHKLRKSIKIGLGLDVSNLGKNLENQQQSIIAVSGSDQSIEVLTIDFDPRRLQRTGAGYTSFRPYTTLREVHPFSMTKICFSHFLPPPHPVAAETPPQSVKLASVSMGNTVVVHTFALSPIPPSSRTPRYVLVIPGESELWTNAFSAVASLLSIIFVIFLVQAFTEIRGVMPPYLGITKYLPPDIREAIARPYDHHITPPLFPLQQDQEAEQQQQQQQQAMSASDSASFSAGSQHRPLLRDIIPDSPGSLFITCNPSTNEILVESTTTSTTSNEQAGPDSPPKHRWADLSPSSRSTWKQSLSKAGLLEPQSNNNAAAASSEDESILQNILFGESCFFSEEPRGKTITVV</sequence>
<evidence type="ECO:0000256" key="6">
    <source>
        <dbReference type="ARBA" id="ARBA00022741"/>
    </source>
</evidence>
<dbReference type="InterPro" id="IPR015943">
    <property type="entry name" value="WD40/YVTN_repeat-like_dom_sf"/>
</dbReference>
<dbReference type="Gene3D" id="3.40.50.800">
    <property type="entry name" value="Anticodon-binding domain"/>
    <property type="match status" value="1"/>
</dbReference>
<evidence type="ECO:0000256" key="4">
    <source>
        <dbReference type="ARBA" id="ARBA00022490"/>
    </source>
</evidence>
<feature type="region of interest" description="Disordered" evidence="12">
    <location>
        <begin position="1132"/>
        <end position="1157"/>
    </location>
</feature>
<dbReference type="InterPro" id="IPR004154">
    <property type="entry name" value="Anticodon-bd"/>
</dbReference>
<organism evidence="14 15">
    <name type="scientific">Aspergillus rambellii</name>
    <dbReference type="NCBI Taxonomy" id="308745"/>
    <lineage>
        <taxon>Eukaryota</taxon>
        <taxon>Fungi</taxon>
        <taxon>Dikarya</taxon>
        <taxon>Ascomycota</taxon>
        <taxon>Pezizomycotina</taxon>
        <taxon>Eurotiomycetes</taxon>
        <taxon>Eurotiomycetidae</taxon>
        <taxon>Eurotiales</taxon>
        <taxon>Aspergillaceae</taxon>
        <taxon>Aspergillus</taxon>
        <taxon>Aspergillus subgen. Nidulantes</taxon>
    </lineage>
</organism>
<evidence type="ECO:0000256" key="8">
    <source>
        <dbReference type="ARBA" id="ARBA00022917"/>
    </source>
</evidence>
<dbReference type="SUPFAM" id="SSF52954">
    <property type="entry name" value="Class II aaRS ABD-related"/>
    <property type="match status" value="1"/>
</dbReference>
<keyword evidence="4" id="KW-0963">Cytoplasm</keyword>
<comment type="caution">
    <text evidence="14">The sequence shown here is derived from an EMBL/GenBank/DDBJ whole genome shotgun (WGS) entry which is preliminary data.</text>
</comment>
<reference evidence="14 15" key="1">
    <citation type="submission" date="2015-02" db="EMBL/GenBank/DDBJ databases">
        <title>Draft Genome Sequences of Two Closely-Related Aflatoxigenic Aspergillus Species Obtained from the Cote d'Ivoire.</title>
        <authorList>
            <person name="Moore G.G."/>
            <person name="Beltz S.B."/>
            <person name="Mack B.M."/>
        </authorList>
    </citation>
    <scope>NUCLEOTIDE SEQUENCE [LARGE SCALE GENOMIC DNA]</scope>
    <source>
        <strain evidence="14 15">SRRC1468</strain>
    </source>
</reference>
<comment type="function">
    <text evidence="11">Catalyzes the ATP-dependent ligation of glycine to the 3'-end of its cognate tRNA, via the formation of an aminoacyl-adenylate intermediate (Gly-AMP). Also produces diadenosine tetraphosphate (Ap4A), a universal pleiotropic signaling molecule needed for cell regulation pathways, by direct condensation of 2 ATPs. Thereby, may play a special role in Ap4A homeostasis.</text>
</comment>
<evidence type="ECO:0000256" key="11">
    <source>
        <dbReference type="ARBA" id="ARBA00058014"/>
    </source>
</evidence>
<gene>
    <name evidence="14" type="ORF">ARAM_005225</name>
</gene>
<feature type="region of interest" description="Disordered" evidence="12">
    <location>
        <begin position="693"/>
        <end position="752"/>
    </location>
</feature>
<keyword evidence="6" id="KW-0547">Nucleotide-binding</keyword>
<evidence type="ECO:0000256" key="2">
    <source>
        <dbReference type="ARBA" id="ARBA00008226"/>
    </source>
</evidence>
<dbReference type="PROSITE" id="PS50862">
    <property type="entry name" value="AA_TRNA_LIGASE_II"/>
    <property type="match status" value="1"/>
</dbReference>
<evidence type="ECO:0000256" key="5">
    <source>
        <dbReference type="ARBA" id="ARBA00022598"/>
    </source>
</evidence>
<evidence type="ECO:0000256" key="1">
    <source>
        <dbReference type="ARBA" id="ARBA00004496"/>
    </source>
</evidence>
<dbReference type="CDD" id="cd00774">
    <property type="entry name" value="GlyRS-like_core"/>
    <property type="match status" value="1"/>
</dbReference>
<comment type="subcellular location">
    <subcellularLocation>
        <location evidence="1">Cytoplasm</location>
    </subcellularLocation>
</comment>
<dbReference type="FunFam" id="3.30.930.10:FF:000158">
    <property type="entry name" value="Glycyl-tRNA synthetase"/>
    <property type="match status" value="1"/>
</dbReference>
<dbReference type="Gene3D" id="3.30.930.10">
    <property type="entry name" value="Bira Bifunctional Protein, Domain 2"/>
    <property type="match status" value="1"/>
</dbReference>
<dbReference type="Pfam" id="PF03129">
    <property type="entry name" value="HGTP_anticodon"/>
    <property type="match status" value="1"/>
</dbReference>
<dbReference type="InterPro" id="IPR002315">
    <property type="entry name" value="tRNA-synt_gly"/>
</dbReference>
<evidence type="ECO:0000256" key="3">
    <source>
        <dbReference type="ARBA" id="ARBA00012829"/>
    </source>
</evidence>
<dbReference type="AlphaFoldDB" id="A0A0F8XDY9"/>
<evidence type="ECO:0000313" key="14">
    <source>
        <dbReference type="EMBL" id="KKK21792.1"/>
    </source>
</evidence>
<dbReference type="OrthoDB" id="57698at2759"/>
<feature type="domain" description="Aminoacyl-transfer RNA synthetases class-II family profile" evidence="13">
    <location>
        <begin position="150"/>
        <end position="530"/>
    </location>
</feature>
<dbReference type="NCBIfam" id="NF003211">
    <property type="entry name" value="PRK04173.1"/>
    <property type="match status" value="1"/>
</dbReference>
<accession>A0A0F8XDY9</accession>
<evidence type="ECO:0000256" key="7">
    <source>
        <dbReference type="ARBA" id="ARBA00022840"/>
    </source>
</evidence>
<comment type="similarity">
    <text evidence="2">Belongs to the class-II aminoacyl-tRNA synthetase family.</text>
</comment>
<dbReference type="Gene3D" id="3.30.720.200">
    <property type="match status" value="1"/>
</dbReference>
<dbReference type="PANTHER" id="PTHR10745:SF0">
    <property type="entry name" value="GLYCINE--TRNA LIGASE"/>
    <property type="match status" value="1"/>
</dbReference>